<proteinExistence type="inferred from homology"/>
<dbReference type="InterPro" id="IPR050188">
    <property type="entry name" value="RluA_PseudoU_synthase"/>
</dbReference>
<organism evidence="7 8">
    <name type="scientific">Thermoclostridium caenicola</name>
    <dbReference type="NCBI Taxonomy" id="659425"/>
    <lineage>
        <taxon>Bacteria</taxon>
        <taxon>Bacillati</taxon>
        <taxon>Bacillota</taxon>
        <taxon>Clostridia</taxon>
        <taxon>Eubacteriales</taxon>
        <taxon>Oscillospiraceae</taxon>
        <taxon>Thermoclostridium</taxon>
    </lineage>
</organism>
<dbReference type="GO" id="GO:0003723">
    <property type="term" value="F:RNA binding"/>
    <property type="evidence" value="ECO:0007669"/>
    <property type="project" value="UniProtKB-KW"/>
</dbReference>
<evidence type="ECO:0000256" key="2">
    <source>
        <dbReference type="ARBA" id="ARBA00010876"/>
    </source>
</evidence>
<comment type="function">
    <text evidence="5">Responsible for synthesis of pseudouridine from uracil.</text>
</comment>
<protein>
    <recommendedName>
        <fullName evidence="5">Pseudouridine synthase</fullName>
        <ecNumber evidence="5">5.4.99.-</ecNumber>
    </recommendedName>
</protein>
<keyword evidence="8" id="KW-1185">Reference proteome</keyword>
<evidence type="ECO:0000256" key="3">
    <source>
        <dbReference type="PIRSR" id="PIRSR606225-1"/>
    </source>
</evidence>
<accession>A0A1M6HKQ7</accession>
<dbReference type="InterPro" id="IPR006145">
    <property type="entry name" value="PsdUridine_synth_RsuA/RluA"/>
</dbReference>
<dbReference type="InterPro" id="IPR020103">
    <property type="entry name" value="PsdUridine_synth_cat_dom_sf"/>
</dbReference>
<dbReference type="AlphaFoldDB" id="A0A1M6HKQ7"/>
<evidence type="ECO:0000256" key="1">
    <source>
        <dbReference type="ARBA" id="ARBA00000073"/>
    </source>
</evidence>
<dbReference type="PANTHER" id="PTHR21600:SF44">
    <property type="entry name" value="RIBOSOMAL LARGE SUBUNIT PSEUDOURIDINE SYNTHASE D"/>
    <property type="match status" value="1"/>
</dbReference>
<name>A0A1M6HKQ7_9FIRM</name>
<dbReference type="Pfam" id="PF00849">
    <property type="entry name" value="PseudoU_synth_2"/>
    <property type="match status" value="1"/>
</dbReference>
<dbReference type="OrthoDB" id="9807829at2"/>
<dbReference type="GO" id="GO:0140098">
    <property type="term" value="F:catalytic activity, acting on RNA"/>
    <property type="evidence" value="ECO:0007669"/>
    <property type="project" value="UniProtKB-ARBA"/>
</dbReference>
<reference evidence="7 8" key="1">
    <citation type="submission" date="2016-11" db="EMBL/GenBank/DDBJ databases">
        <authorList>
            <person name="Varghese N."/>
            <person name="Submissions S."/>
        </authorList>
    </citation>
    <scope>NUCLEOTIDE SEQUENCE [LARGE SCALE GENOMIC DNA]</scope>
    <source>
        <strain evidence="7 8">DSM 19027</strain>
    </source>
</reference>
<dbReference type="GO" id="GO:0000455">
    <property type="term" value="P:enzyme-directed rRNA pseudouridine synthesis"/>
    <property type="evidence" value="ECO:0007669"/>
    <property type="project" value="TreeGrafter"/>
</dbReference>
<evidence type="ECO:0000259" key="6">
    <source>
        <dbReference type="Pfam" id="PF00849"/>
    </source>
</evidence>
<dbReference type="Gene3D" id="3.30.2350.10">
    <property type="entry name" value="Pseudouridine synthase"/>
    <property type="match status" value="1"/>
</dbReference>
<evidence type="ECO:0000256" key="5">
    <source>
        <dbReference type="RuleBase" id="RU362028"/>
    </source>
</evidence>
<dbReference type="EMBL" id="FQZP01000033">
    <property type="protein sequence ID" value="SHJ22750.1"/>
    <property type="molecule type" value="Genomic_DNA"/>
</dbReference>
<dbReference type="CDD" id="cd02869">
    <property type="entry name" value="PseudoU_synth_RluA_like"/>
    <property type="match status" value="1"/>
</dbReference>
<dbReference type="PANTHER" id="PTHR21600">
    <property type="entry name" value="MITOCHONDRIAL RNA PSEUDOURIDINE SYNTHASE"/>
    <property type="match status" value="1"/>
</dbReference>
<comment type="similarity">
    <text evidence="2 5">Belongs to the pseudouridine synthase RluA family.</text>
</comment>
<dbReference type="SUPFAM" id="SSF55120">
    <property type="entry name" value="Pseudouridine synthase"/>
    <property type="match status" value="1"/>
</dbReference>
<feature type="domain" description="Pseudouridine synthase RsuA/RluA-like" evidence="6">
    <location>
        <begin position="87"/>
        <end position="236"/>
    </location>
</feature>
<dbReference type="CDD" id="cd00165">
    <property type="entry name" value="S4"/>
    <property type="match status" value="1"/>
</dbReference>
<gene>
    <name evidence="7" type="ORF">SAMN05444373_103313</name>
</gene>
<dbReference type="PROSITE" id="PS50889">
    <property type="entry name" value="S4"/>
    <property type="match status" value="1"/>
</dbReference>
<keyword evidence="4" id="KW-0694">RNA-binding</keyword>
<dbReference type="EC" id="5.4.99.-" evidence="5"/>
<dbReference type="InterPro" id="IPR006225">
    <property type="entry name" value="PsdUridine_synth_RluC/D"/>
</dbReference>
<dbReference type="GO" id="GO:0009982">
    <property type="term" value="F:pseudouridine synthase activity"/>
    <property type="evidence" value="ECO:0007669"/>
    <property type="project" value="InterPro"/>
</dbReference>
<evidence type="ECO:0000313" key="8">
    <source>
        <dbReference type="Proteomes" id="UP000324781"/>
    </source>
</evidence>
<evidence type="ECO:0000256" key="4">
    <source>
        <dbReference type="PROSITE-ProRule" id="PRU00182"/>
    </source>
</evidence>
<sequence length="298" mass="34023">MILEYIVPDGTGQVRLLRVLEQDLKLSSRLIRRLKQQSGILVNGVPYRTIDPVKPGDRISIVWTEPAGDRLVPEERHLDILYEDDWFLAVNKPAGIAVHPTFNHPAGTLANAVQFYFLKNGLDIKVRPVNRLDRGTSGVTLFAKHTHAQDRIIDLMKQNKVYKEYWGVVEGCFSPDSGTIDLPIQRKPGSIMERWVHPLGERSVTHYRTLRVFKDRSLVQFVLETGRTHQIRVHCKACGHPILGDWLYSDKPVPQTDRHALHSRILRFEHPGTGKLTEITAPVPDDFKAFLEQEPDEP</sequence>
<dbReference type="Proteomes" id="UP000324781">
    <property type="component" value="Unassembled WGS sequence"/>
</dbReference>
<dbReference type="RefSeq" id="WP_149679012.1">
    <property type="nucleotide sequence ID" value="NZ_DAONMB010000023.1"/>
</dbReference>
<keyword evidence="5" id="KW-0413">Isomerase</keyword>
<dbReference type="NCBIfam" id="TIGR00005">
    <property type="entry name" value="rluA_subfam"/>
    <property type="match status" value="1"/>
</dbReference>
<evidence type="ECO:0000313" key="7">
    <source>
        <dbReference type="EMBL" id="SHJ22750.1"/>
    </source>
</evidence>
<comment type="catalytic activity">
    <reaction evidence="1 5">
        <text>a uridine in RNA = a pseudouridine in RNA</text>
        <dbReference type="Rhea" id="RHEA:48348"/>
        <dbReference type="Rhea" id="RHEA-COMP:12068"/>
        <dbReference type="Rhea" id="RHEA-COMP:12069"/>
        <dbReference type="ChEBI" id="CHEBI:65314"/>
        <dbReference type="ChEBI" id="CHEBI:65315"/>
    </reaction>
</comment>
<feature type="active site" evidence="3">
    <location>
        <position position="133"/>
    </location>
</feature>